<keyword evidence="1" id="KW-1133">Transmembrane helix</keyword>
<evidence type="ECO:0000313" key="2">
    <source>
        <dbReference type="EMBL" id="ESQ30088.1"/>
    </source>
</evidence>
<dbReference type="EMBL" id="KI517809">
    <property type="protein sequence ID" value="ESQ30088.1"/>
    <property type="molecule type" value="Genomic_DNA"/>
</dbReference>
<dbReference type="Proteomes" id="UP000030689">
    <property type="component" value="Unassembled WGS sequence"/>
</dbReference>
<sequence length="81" mass="9735">MYPPSKCLIFVYELFEIMNTFSVFLKCNKTERIFSCLFVSYLTFLFTEHYHLLRMVMLSVFGLFFFCQNTNTNTNNRKDSV</sequence>
<dbReference type="KEGG" id="eus:EUTSA_v10011904mg"/>
<dbReference type="AlphaFoldDB" id="V4KRW6"/>
<keyword evidence="1" id="KW-0472">Membrane</keyword>
<evidence type="ECO:0000313" key="3">
    <source>
        <dbReference type="Proteomes" id="UP000030689"/>
    </source>
</evidence>
<dbReference type="Gramene" id="ESQ30088">
    <property type="protein sequence ID" value="ESQ30088"/>
    <property type="gene ID" value="EUTSA_v10011904mg"/>
</dbReference>
<accession>V4KRW6</accession>
<keyword evidence="3" id="KW-1185">Reference proteome</keyword>
<protein>
    <submittedName>
        <fullName evidence="2">Uncharacterized protein</fullName>
    </submittedName>
</protein>
<feature type="transmembrane region" description="Helical" evidence="1">
    <location>
        <begin position="49"/>
        <end position="67"/>
    </location>
</feature>
<proteinExistence type="predicted"/>
<name>V4KRW6_EUTSA</name>
<evidence type="ECO:0000256" key="1">
    <source>
        <dbReference type="SAM" id="Phobius"/>
    </source>
</evidence>
<reference evidence="2 3" key="1">
    <citation type="journal article" date="2013" name="Front. Plant Sci.">
        <title>The Reference Genome of the Halophytic Plant Eutrema salsugineum.</title>
        <authorList>
            <person name="Yang R."/>
            <person name="Jarvis D.E."/>
            <person name="Chen H."/>
            <person name="Beilstein M.A."/>
            <person name="Grimwood J."/>
            <person name="Jenkins J."/>
            <person name="Shu S."/>
            <person name="Prochnik S."/>
            <person name="Xin M."/>
            <person name="Ma C."/>
            <person name="Schmutz J."/>
            <person name="Wing R.A."/>
            <person name="Mitchell-Olds T."/>
            <person name="Schumaker K.S."/>
            <person name="Wang X."/>
        </authorList>
    </citation>
    <scope>NUCLEOTIDE SEQUENCE [LARGE SCALE GENOMIC DNA]</scope>
</reference>
<organism evidence="2 3">
    <name type="scientific">Eutrema salsugineum</name>
    <name type="common">Saltwater cress</name>
    <name type="synonym">Sisymbrium salsugineum</name>
    <dbReference type="NCBI Taxonomy" id="72664"/>
    <lineage>
        <taxon>Eukaryota</taxon>
        <taxon>Viridiplantae</taxon>
        <taxon>Streptophyta</taxon>
        <taxon>Embryophyta</taxon>
        <taxon>Tracheophyta</taxon>
        <taxon>Spermatophyta</taxon>
        <taxon>Magnoliopsida</taxon>
        <taxon>eudicotyledons</taxon>
        <taxon>Gunneridae</taxon>
        <taxon>Pentapetalae</taxon>
        <taxon>rosids</taxon>
        <taxon>malvids</taxon>
        <taxon>Brassicales</taxon>
        <taxon>Brassicaceae</taxon>
        <taxon>Eutremeae</taxon>
        <taxon>Eutrema</taxon>
    </lineage>
</organism>
<keyword evidence="1" id="KW-0812">Transmembrane</keyword>
<gene>
    <name evidence="2" type="ORF">EUTSA_v10011904mg</name>
</gene>